<dbReference type="RefSeq" id="WP_096460875.1">
    <property type="nucleotide sequence ID" value="NZ_AP014936.1"/>
</dbReference>
<keyword evidence="6" id="KW-1185">Reference proteome</keyword>
<feature type="compositionally biased region" description="Basic residues" evidence="3">
    <location>
        <begin position="151"/>
        <end position="161"/>
    </location>
</feature>
<accession>A0A1B4VA19</accession>
<dbReference type="AlphaFoldDB" id="A0A1B4VA19"/>
<gene>
    <name evidence="5" type="ORF">SVA_1800</name>
</gene>
<feature type="domain" description="CBS" evidence="4">
    <location>
        <begin position="7"/>
        <end position="66"/>
    </location>
</feature>
<dbReference type="Gene3D" id="3.10.580.10">
    <property type="entry name" value="CBS-domain"/>
    <property type="match status" value="1"/>
</dbReference>
<sequence>MRLQEIMSTEVITIGPDETASVAWSRMARAGIRHLVVTDGTRLLGVLSERDLGGRQGGAVRKGRTVRDLMSPQVTSARPATTLRQAANLMRGRLIGALPVLEDGRVVGIVTATDVLEELGRGSSRPTVRATRQSIRLPPASARRAAASRARSAKRSPRATR</sequence>
<evidence type="ECO:0000259" key="4">
    <source>
        <dbReference type="PROSITE" id="PS51371"/>
    </source>
</evidence>
<protein>
    <submittedName>
        <fullName evidence="5">Acetoin dehydrogenase</fullName>
    </submittedName>
</protein>
<feature type="domain" description="CBS" evidence="4">
    <location>
        <begin position="70"/>
        <end position="127"/>
    </location>
</feature>
<dbReference type="Proteomes" id="UP000218899">
    <property type="component" value="Chromosome"/>
</dbReference>
<evidence type="ECO:0000256" key="1">
    <source>
        <dbReference type="ARBA" id="ARBA00023122"/>
    </source>
</evidence>
<keyword evidence="1 2" id="KW-0129">CBS domain</keyword>
<dbReference type="InterPro" id="IPR000644">
    <property type="entry name" value="CBS_dom"/>
</dbReference>
<dbReference type="PANTHER" id="PTHR43080">
    <property type="entry name" value="CBS DOMAIN-CONTAINING PROTEIN CBSX3, MITOCHONDRIAL"/>
    <property type="match status" value="1"/>
</dbReference>
<evidence type="ECO:0000256" key="3">
    <source>
        <dbReference type="SAM" id="MobiDB-lite"/>
    </source>
</evidence>
<dbReference type="SMART" id="SM00116">
    <property type="entry name" value="CBS"/>
    <property type="match status" value="2"/>
</dbReference>
<feature type="compositionally biased region" description="Low complexity" evidence="3">
    <location>
        <begin position="136"/>
        <end position="150"/>
    </location>
</feature>
<proteinExistence type="predicted"/>
<dbReference type="OrthoDB" id="9807125at2"/>
<dbReference type="InterPro" id="IPR051257">
    <property type="entry name" value="Diverse_CBS-Domain"/>
</dbReference>
<feature type="region of interest" description="Disordered" evidence="3">
    <location>
        <begin position="120"/>
        <end position="161"/>
    </location>
</feature>
<dbReference type="InterPro" id="IPR046342">
    <property type="entry name" value="CBS_dom_sf"/>
</dbReference>
<dbReference type="KEGG" id="sva:SVA_1800"/>
<feature type="compositionally biased region" description="Polar residues" evidence="3">
    <location>
        <begin position="124"/>
        <end position="134"/>
    </location>
</feature>
<dbReference type="EMBL" id="AP014936">
    <property type="protein sequence ID" value="BAU48354.1"/>
    <property type="molecule type" value="Genomic_DNA"/>
</dbReference>
<name>A0A1B4VA19_9GAMM</name>
<dbReference type="Pfam" id="PF00571">
    <property type="entry name" value="CBS"/>
    <property type="match status" value="2"/>
</dbReference>
<dbReference type="SUPFAM" id="SSF54631">
    <property type="entry name" value="CBS-domain pair"/>
    <property type="match status" value="1"/>
</dbReference>
<evidence type="ECO:0000256" key="2">
    <source>
        <dbReference type="PROSITE-ProRule" id="PRU00703"/>
    </source>
</evidence>
<organism evidence="5 6">
    <name type="scientific">Sulfurifustis variabilis</name>
    <dbReference type="NCBI Taxonomy" id="1675686"/>
    <lineage>
        <taxon>Bacteria</taxon>
        <taxon>Pseudomonadati</taxon>
        <taxon>Pseudomonadota</taxon>
        <taxon>Gammaproteobacteria</taxon>
        <taxon>Acidiferrobacterales</taxon>
        <taxon>Acidiferrobacteraceae</taxon>
        <taxon>Sulfurifustis</taxon>
    </lineage>
</organism>
<dbReference type="PANTHER" id="PTHR43080:SF2">
    <property type="entry name" value="CBS DOMAIN-CONTAINING PROTEIN"/>
    <property type="match status" value="1"/>
</dbReference>
<evidence type="ECO:0000313" key="6">
    <source>
        <dbReference type="Proteomes" id="UP000218899"/>
    </source>
</evidence>
<evidence type="ECO:0000313" key="5">
    <source>
        <dbReference type="EMBL" id="BAU48354.1"/>
    </source>
</evidence>
<reference evidence="5 6" key="1">
    <citation type="submission" date="2015-08" db="EMBL/GenBank/DDBJ databases">
        <title>Complete genome sequence of Sulfurifustis variabilis.</title>
        <authorList>
            <person name="Miura A."/>
            <person name="Kojima H."/>
            <person name="Fukui M."/>
        </authorList>
    </citation>
    <scope>NUCLEOTIDE SEQUENCE [LARGE SCALE GENOMIC DNA]</scope>
    <source>
        <strain evidence="6">skN76</strain>
    </source>
</reference>
<dbReference type="PROSITE" id="PS51371">
    <property type="entry name" value="CBS"/>
    <property type="match status" value="2"/>
</dbReference>